<sequence length="206" mass="22231">MDRDPNPMENLQERKNILTAEIVAAFRDLVNHGAAMVDNSASTGQAAYNSMALEILMSQIIKSTEDLLTLTRRLRELWIVGPLQAPGAHDAEAEQGMQRDAEQVFAMLNALRDRERQRMVQAMHERGAGVGFIYEKAGGEMPPGVATGGMVGLGMGMGMGNPPQPLFQQPQLQQFPPQAVMMVDQKGLVMQGQAGGQGPPSGGQHP</sequence>
<evidence type="ECO:0000256" key="2">
    <source>
        <dbReference type="ARBA" id="ARBA00005942"/>
    </source>
</evidence>
<accession>A0AAN7HA99</accession>
<comment type="caution">
    <text evidence="6">The sequence shown here is derived from an EMBL/GenBank/DDBJ whole genome shotgun (WGS) entry which is preliminary data.</text>
</comment>
<evidence type="ECO:0000256" key="3">
    <source>
        <dbReference type="ARBA" id="ARBA00023015"/>
    </source>
</evidence>
<evidence type="ECO:0000256" key="5">
    <source>
        <dbReference type="ARBA" id="ARBA00023242"/>
    </source>
</evidence>
<reference evidence="6" key="1">
    <citation type="journal article" date="2023" name="Mol. Phylogenet. Evol.">
        <title>Genome-scale phylogeny and comparative genomics of the fungal order Sordariales.</title>
        <authorList>
            <person name="Hensen N."/>
            <person name="Bonometti L."/>
            <person name="Westerberg I."/>
            <person name="Brannstrom I.O."/>
            <person name="Guillou S."/>
            <person name="Cros-Aarteil S."/>
            <person name="Calhoun S."/>
            <person name="Haridas S."/>
            <person name="Kuo A."/>
            <person name="Mondo S."/>
            <person name="Pangilinan J."/>
            <person name="Riley R."/>
            <person name="LaButti K."/>
            <person name="Andreopoulos B."/>
            <person name="Lipzen A."/>
            <person name="Chen C."/>
            <person name="Yan M."/>
            <person name="Daum C."/>
            <person name="Ng V."/>
            <person name="Clum A."/>
            <person name="Steindorff A."/>
            <person name="Ohm R.A."/>
            <person name="Martin F."/>
            <person name="Silar P."/>
            <person name="Natvig D.O."/>
            <person name="Lalanne C."/>
            <person name="Gautier V."/>
            <person name="Ament-Velasquez S.L."/>
            <person name="Kruys A."/>
            <person name="Hutchinson M.I."/>
            <person name="Powell A.J."/>
            <person name="Barry K."/>
            <person name="Miller A.N."/>
            <person name="Grigoriev I.V."/>
            <person name="Debuchy R."/>
            <person name="Gladieux P."/>
            <person name="Hiltunen Thoren M."/>
            <person name="Johannesson H."/>
        </authorList>
    </citation>
    <scope>NUCLEOTIDE SEQUENCE</scope>
    <source>
        <strain evidence="6">CBS 532.94</strain>
    </source>
</reference>
<comment type="subcellular location">
    <subcellularLocation>
        <location evidence="1">Nucleus</location>
    </subcellularLocation>
</comment>
<keyword evidence="7" id="KW-1185">Reference proteome</keyword>
<name>A0AAN7HA99_9PEZI</name>
<keyword evidence="4" id="KW-0804">Transcription</keyword>
<organism evidence="6 7">
    <name type="scientific">Achaetomium macrosporum</name>
    <dbReference type="NCBI Taxonomy" id="79813"/>
    <lineage>
        <taxon>Eukaryota</taxon>
        <taxon>Fungi</taxon>
        <taxon>Dikarya</taxon>
        <taxon>Ascomycota</taxon>
        <taxon>Pezizomycotina</taxon>
        <taxon>Sordariomycetes</taxon>
        <taxon>Sordariomycetidae</taxon>
        <taxon>Sordariales</taxon>
        <taxon>Chaetomiaceae</taxon>
        <taxon>Achaetomium</taxon>
    </lineage>
</organism>
<keyword evidence="5" id="KW-0539">Nucleus</keyword>
<reference evidence="6" key="2">
    <citation type="submission" date="2023-05" db="EMBL/GenBank/DDBJ databases">
        <authorList>
            <consortium name="Lawrence Berkeley National Laboratory"/>
            <person name="Steindorff A."/>
            <person name="Hensen N."/>
            <person name="Bonometti L."/>
            <person name="Westerberg I."/>
            <person name="Brannstrom I.O."/>
            <person name="Guillou S."/>
            <person name="Cros-Aarteil S."/>
            <person name="Calhoun S."/>
            <person name="Haridas S."/>
            <person name="Kuo A."/>
            <person name="Mondo S."/>
            <person name="Pangilinan J."/>
            <person name="Riley R."/>
            <person name="Labutti K."/>
            <person name="Andreopoulos B."/>
            <person name="Lipzen A."/>
            <person name="Chen C."/>
            <person name="Yanf M."/>
            <person name="Daum C."/>
            <person name="Ng V."/>
            <person name="Clum A."/>
            <person name="Ohm R."/>
            <person name="Martin F."/>
            <person name="Silar P."/>
            <person name="Natvig D."/>
            <person name="Lalanne C."/>
            <person name="Gautier V."/>
            <person name="Ament-Velasquez S.L."/>
            <person name="Kruys A."/>
            <person name="Hutchinson M.I."/>
            <person name="Powell A.J."/>
            <person name="Barry K."/>
            <person name="Miller A.N."/>
            <person name="Grigoriev I.V."/>
            <person name="Debuchy R."/>
            <person name="Gladieux P."/>
            <person name="Thoren M.H."/>
            <person name="Johannesson H."/>
        </authorList>
    </citation>
    <scope>NUCLEOTIDE SEQUENCE</scope>
    <source>
        <strain evidence="6">CBS 532.94</strain>
    </source>
</reference>
<dbReference type="GO" id="GO:0006357">
    <property type="term" value="P:regulation of transcription by RNA polymerase II"/>
    <property type="evidence" value="ECO:0007669"/>
    <property type="project" value="InterPro"/>
</dbReference>
<keyword evidence="3" id="KW-0805">Transcription regulation</keyword>
<protein>
    <recommendedName>
        <fullName evidence="8">Mediator complex subunit 22</fullName>
    </recommendedName>
</protein>
<dbReference type="EMBL" id="MU860464">
    <property type="protein sequence ID" value="KAK4233840.1"/>
    <property type="molecule type" value="Genomic_DNA"/>
</dbReference>
<proteinExistence type="inferred from homology"/>
<comment type="similarity">
    <text evidence="2">Belongs to the Mediator complex subunit 22 family.</text>
</comment>
<dbReference type="GO" id="GO:0016592">
    <property type="term" value="C:mediator complex"/>
    <property type="evidence" value="ECO:0007669"/>
    <property type="project" value="InterPro"/>
</dbReference>
<evidence type="ECO:0000313" key="7">
    <source>
        <dbReference type="Proteomes" id="UP001303760"/>
    </source>
</evidence>
<dbReference type="AlphaFoldDB" id="A0AAN7HA99"/>
<evidence type="ECO:0000256" key="1">
    <source>
        <dbReference type="ARBA" id="ARBA00004123"/>
    </source>
</evidence>
<dbReference type="GO" id="GO:0003712">
    <property type="term" value="F:transcription coregulator activity"/>
    <property type="evidence" value="ECO:0007669"/>
    <property type="project" value="InterPro"/>
</dbReference>
<gene>
    <name evidence="6" type="ORF">C8A03DRAFT_38417</name>
</gene>
<evidence type="ECO:0008006" key="8">
    <source>
        <dbReference type="Google" id="ProtNLM"/>
    </source>
</evidence>
<dbReference type="Gene3D" id="6.10.280.160">
    <property type="entry name" value="Mediator of RNA polymerase II transcription subunit 22"/>
    <property type="match status" value="1"/>
</dbReference>
<dbReference type="Pfam" id="PF06179">
    <property type="entry name" value="Med22"/>
    <property type="match status" value="1"/>
</dbReference>
<dbReference type="Proteomes" id="UP001303760">
    <property type="component" value="Unassembled WGS sequence"/>
</dbReference>
<evidence type="ECO:0000256" key="4">
    <source>
        <dbReference type="ARBA" id="ARBA00023163"/>
    </source>
</evidence>
<evidence type="ECO:0000313" key="6">
    <source>
        <dbReference type="EMBL" id="KAK4233840.1"/>
    </source>
</evidence>
<dbReference type="InterPro" id="IPR009332">
    <property type="entry name" value="Med22"/>
</dbReference>